<sequence length="115" mass="12591">PNSAPPGRLLRSLKGVAGGVRALLCPPPAPPLVASCGLDRFLRVHDLSNGRLRHKVYLKSPLTCLLLSSRHPWQDEEELPPPVELKEEEGDALWDALEPVPTPAKRGKKRKVLGL</sequence>
<dbReference type="AlphaFoldDB" id="A0A7L4FSR1"/>
<gene>
    <name evidence="2" type="primary">Wdr74</name>
    <name evidence="2" type="ORF">ALOBEC_R05986</name>
</gene>
<evidence type="ECO:0000256" key="1">
    <source>
        <dbReference type="SAM" id="MobiDB-lite"/>
    </source>
</evidence>
<dbReference type="GO" id="GO:0005730">
    <property type="term" value="C:nucleolus"/>
    <property type="evidence" value="ECO:0007669"/>
    <property type="project" value="InterPro"/>
</dbReference>
<dbReference type="InterPro" id="IPR036322">
    <property type="entry name" value="WD40_repeat_dom_sf"/>
</dbReference>
<dbReference type="Proteomes" id="UP000541332">
    <property type="component" value="Unassembled WGS sequence"/>
</dbReference>
<dbReference type="GO" id="GO:0042273">
    <property type="term" value="P:ribosomal large subunit biogenesis"/>
    <property type="evidence" value="ECO:0007669"/>
    <property type="project" value="InterPro"/>
</dbReference>
<dbReference type="InterPro" id="IPR015943">
    <property type="entry name" value="WD40/YVTN_repeat-like_dom_sf"/>
</dbReference>
<dbReference type="PANTHER" id="PTHR16038">
    <property type="entry name" value="NOP SEVEN ASSOCIATED PROTEIN 1"/>
    <property type="match status" value="1"/>
</dbReference>
<dbReference type="Gene3D" id="2.130.10.10">
    <property type="entry name" value="YVTN repeat-like/Quinoprotein amine dehydrogenase"/>
    <property type="match status" value="1"/>
</dbReference>
<protein>
    <submittedName>
        <fullName evidence="2">WDR74 protein</fullName>
    </submittedName>
</protein>
<evidence type="ECO:0000313" key="2">
    <source>
        <dbReference type="EMBL" id="NXW89203.1"/>
    </source>
</evidence>
<evidence type="ECO:0000313" key="3">
    <source>
        <dbReference type="Proteomes" id="UP000541332"/>
    </source>
</evidence>
<reference evidence="2 3" key="1">
    <citation type="submission" date="2020-02" db="EMBL/GenBank/DDBJ databases">
        <title>Bird 10,000 Genomes (B10K) Project - Family phase.</title>
        <authorList>
            <person name="Zhang G."/>
        </authorList>
    </citation>
    <scope>NUCLEOTIDE SEQUENCE [LARGE SCALE GENOMIC DNA]</scope>
    <source>
        <strain evidence="2">B10K-DU-006-06</strain>
    </source>
</reference>
<dbReference type="GO" id="GO:0030687">
    <property type="term" value="C:preribosome, large subunit precursor"/>
    <property type="evidence" value="ECO:0007669"/>
    <property type="project" value="TreeGrafter"/>
</dbReference>
<dbReference type="SUPFAM" id="SSF50978">
    <property type="entry name" value="WD40 repeat-like"/>
    <property type="match status" value="1"/>
</dbReference>
<feature type="region of interest" description="Disordered" evidence="1">
    <location>
        <begin position="73"/>
        <end position="92"/>
    </location>
</feature>
<comment type="caution">
    <text evidence="2">The sequence shown here is derived from an EMBL/GenBank/DDBJ whole genome shotgun (WGS) entry which is preliminary data.</text>
</comment>
<dbReference type="InterPro" id="IPR037379">
    <property type="entry name" value="WDR74/Nsa1"/>
</dbReference>
<dbReference type="OrthoDB" id="18388at2759"/>
<accession>A0A7L4FSR1</accession>
<proteinExistence type="predicted"/>
<feature type="non-terminal residue" evidence="2">
    <location>
        <position position="1"/>
    </location>
</feature>
<feature type="non-terminal residue" evidence="2">
    <location>
        <position position="115"/>
    </location>
</feature>
<name>A0A7L4FSR1_9COLU</name>
<dbReference type="PANTHER" id="PTHR16038:SF4">
    <property type="entry name" value="WD REPEAT-CONTAINING PROTEIN 74"/>
    <property type="match status" value="1"/>
</dbReference>
<keyword evidence="3" id="KW-1185">Reference proteome</keyword>
<organism evidence="2 3">
    <name type="scientific">Pampusana beccarii</name>
    <name type="common">Western bronze ground-dove</name>
    <dbReference type="NCBI Taxonomy" id="2953425"/>
    <lineage>
        <taxon>Eukaryota</taxon>
        <taxon>Metazoa</taxon>
        <taxon>Chordata</taxon>
        <taxon>Craniata</taxon>
        <taxon>Vertebrata</taxon>
        <taxon>Euteleostomi</taxon>
        <taxon>Archelosauria</taxon>
        <taxon>Archosauria</taxon>
        <taxon>Dinosauria</taxon>
        <taxon>Saurischia</taxon>
        <taxon>Theropoda</taxon>
        <taxon>Coelurosauria</taxon>
        <taxon>Aves</taxon>
        <taxon>Neognathae</taxon>
        <taxon>Neoaves</taxon>
        <taxon>Columbimorphae</taxon>
        <taxon>Columbiformes</taxon>
        <taxon>Columbidae</taxon>
        <taxon>Pampusana</taxon>
    </lineage>
</organism>
<dbReference type="EMBL" id="VWYH01006356">
    <property type="protein sequence ID" value="NXW89203.1"/>
    <property type="molecule type" value="Genomic_DNA"/>
</dbReference>